<dbReference type="Proteomes" id="UP000054815">
    <property type="component" value="Unassembled WGS sequence"/>
</dbReference>
<organism evidence="1 5">
    <name type="scientific">Trichinella pseudospiralis</name>
    <name type="common">Parasitic roundworm</name>
    <dbReference type="NCBI Taxonomy" id="6337"/>
    <lineage>
        <taxon>Eukaryota</taxon>
        <taxon>Metazoa</taxon>
        <taxon>Ecdysozoa</taxon>
        <taxon>Nematoda</taxon>
        <taxon>Enoplea</taxon>
        <taxon>Dorylaimia</taxon>
        <taxon>Trichinellida</taxon>
        <taxon>Trichinellidae</taxon>
        <taxon>Trichinella</taxon>
    </lineage>
</organism>
<evidence type="ECO:0000313" key="3">
    <source>
        <dbReference type="EMBL" id="KRZ43291.1"/>
    </source>
</evidence>
<evidence type="ECO:0000313" key="5">
    <source>
        <dbReference type="Proteomes" id="UP000054815"/>
    </source>
</evidence>
<comment type="caution">
    <text evidence="1">The sequence shown here is derived from an EMBL/GenBank/DDBJ whole genome shotgun (WGS) entry which is preliminary data.</text>
</comment>
<dbReference type="Proteomes" id="UP000054805">
    <property type="component" value="Unassembled WGS sequence"/>
</dbReference>
<evidence type="ECO:0000313" key="1">
    <source>
        <dbReference type="EMBL" id="KRX97935.1"/>
    </source>
</evidence>
<dbReference type="Proteomes" id="UP000054826">
    <property type="component" value="Unassembled WGS sequence"/>
</dbReference>
<reference evidence="4 5" key="1">
    <citation type="submission" date="2015-01" db="EMBL/GenBank/DDBJ databases">
        <title>Evolution of Trichinella species and genotypes.</title>
        <authorList>
            <person name="Korhonen P.K."/>
            <person name="Edoardo P."/>
            <person name="Giuseppe L.R."/>
            <person name="Gasser R.B."/>
        </authorList>
    </citation>
    <scope>NUCLEOTIDE SEQUENCE [LARGE SCALE GENOMIC DNA]</scope>
    <source>
        <strain evidence="1">ISS141</strain>
        <strain evidence="3">ISS176</strain>
        <strain evidence="2">ISS588</strain>
    </source>
</reference>
<sequence>MLTYMPYKASLSRLAQACAYIAGARGQVTQLPQQARCLSTALAFAGIYKCNGICNCLEQAHIFSTKTGLSNTCILSTKDMPPSETGAWL</sequence>
<proteinExistence type="predicted"/>
<dbReference type="EMBL" id="JYDU01000026">
    <property type="protein sequence ID" value="KRX97935.1"/>
    <property type="molecule type" value="Genomic_DNA"/>
</dbReference>
<dbReference type="EMBL" id="JYDV01000010">
    <property type="protein sequence ID" value="KRZ43291.1"/>
    <property type="molecule type" value="Genomic_DNA"/>
</dbReference>
<protein>
    <submittedName>
        <fullName evidence="1">Uncharacterized protein</fullName>
    </submittedName>
</protein>
<evidence type="ECO:0000313" key="4">
    <source>
        <dbReference type="Proteomes" id="UP000054805"/>
    </source>
</evidence>
<gene>
    <name evidence="2" type="ORF">T4B_9769</name>
    <name evidence="3" type="ORF">T4C_1772</name>
    <name evidence="1" type="ORF">T4E_3437</name>
</gene>
<evidence type="ECO:0000313" key="2">
    <source>
        <dbReference type="EMBL" id="KRZ28377.1"/>
    </source>
</evidence>
<dbReference type="EMBL" id="JYDS01000058">
    <property type="protein sequence ID" value="KRZ28377.1"/>
    <property type="molecule type" value="Genomic_DNA"/>
</dbReference>
<name>A0A0V0YCF8_TRIPS</name>
<keyword evidence="4" id="KW-1185">Reference proteome</keyword>
<accession>A0A0V0YCF8</accession>
<dbReference type="AlphaFoldDB" id="A0A0V0YCF8"/>